<evidence type="ECO:0000256" key="2">
    <source>
        <dbReference type="ARBA" id="ARBA00022598"/>
    </source>
</evidence>
<gene>
    <name evidence="4" type="ORF">C0081_06750</name>
</gene>
<dbReference type="EMBL" id="PKUQ01000012">
    <property type="protein sequence ID" value="PLW77965.1"/>
    <property type="molecule type" value="Genomic_DNA"/>
</dbReference>
<dbReference type="PANTHER" id="PTHR43201">
    <property type="entry name" value="ACYL-COA SYNTHETASE"/>
    <property type="match status" value="1"/>
</dbReference>
<sequence length="605" mass="66464">MTVTTGFQPHSVLKEKQPDGTILLRSNHKLGDVVDRTGDWLHRWSNDAPDRVFLAERSGAGWRQESYASTLQKVRAIAASLLGRGMGQDTPILIMSGNGLDHGLLSLAAQYVGVPTVPVAEQYSLIHGAHGRLRHAIELVRPKMAYVIDADHYAEALALDALQGVDVIASRPGHNTRVSSFASLLRGDASVDIDTAFAKVTPDTVAKILMTSGSTSNPKGVETTQRMMCVNQTQIADALPFLRQKPPRVVDWLPWNHVFGGSHNFNMMLANGGSFYIDDGKPVKGLFERTIENLSLVTGSLCFNVPVGFSMLLDALQKDESLRQRFFDDLDMIFYAGASLPQDIWQGFEKMAMEVKGEIPLMTSSWGMTETAPACLMQHEPIDRAGVVGVPLNGVTVKLLPDADLRCEVRVSGPSIFENYFNDPDKTASAFDEDGYLITGDAMVFVDKDDIDKGMKFDGRISEDFKLLTGTWVRAGQLRLDMLACLAPLASDLVITGADREQIGVMIFANKAELEREGFSLEDDKGAYRCALLQGEIHRRLVERSREIAGSSSLISRAIVLSEPASLPEGEMTAKGNLNYRKVLTRRAELFQRLYDDADPAVTIL</sequence>
<dbReference type="Pfam" id="PF00501">
    <property type="entry name" value="AMP-binding"/>
    <property type="match status" value="1"/>
</dbReference>
<organism evidence="4 5">
    <name type="scientific">Cohaesibacter celericrescens</name>
    <dbReference type="NCBI Taxonomy" id="2067669"/>
    <lineage>
        <taxon>Bacteria</taxon>
        <taxon>Pseudomonadati</taxon>
        <taxon>Pseudomonadota</taxon>
        <taxon>Alphaproteobacteria</taxon>
        <taxon>Hyphomicrobiales</taxon>
        <taxon>Cohaesibacteraceae</taxon>
    </lineage>
</organism>
<keyword evidence="5" id="KW-1185">Reference proteome</keyword>
<protein>
    <submittedName>
        <fullName evidence="4">Feruloyl-CoA synthetase</fullName>
    </submittedName>
</protein>
<accession>A0A2N5XU41</accession>
<comment type="caution">
    <text evidence="4">The sequence shown here is derived from an EMBL/GenBank/DDBJ whole genome shotgun (WGS) entry which is preliminary data.</text>
</comment>
<dbReference type="InterPro" id="IPR020845">
    <property type="entry name" value="AMP-binding_CS"/>
</dbReference>
<dbReference type="GO" id="GO:0031956">
    <property type="term" value="F:medium-chain fatty acid-CoA ligase activity"/>
    <property type="evidence" value="ECO:0007669"/>
    <property type="project" value="TreeGrafter"/>
</dbReference>
<dbReference type="Proteomes" id="UP000234881">
    <property type="component" value="Unassembled WGS sequence"/>
</dbReference>
<dbReference type="Gene3D" id="3.40.50.12780">
    <property type="entry name" value="N-terminal domain of ligase-like"/>
    <property type="match status" value="1"/>
</dbReference>
<dbReference type="SUPFAM" id="SSF56801">
    <property type="entry name" value="Acetyl-CoA synthetase-like"/>
    <property type="match status" value="1"/>
</dbReference>
<proteinExistence type="inferred from homology"/>
<keyword evidence="2" id="KW-0436">Ligase</keyword>
<evidence type="ECO:0000256" key="1">
    <source>
        <dbReference type="ARBA" id="ARBA00006432"/>
    </source>
</evidence>
<evidence type="ECO:0000313" key="4">
    <source>
        <dbReference type="EMBL" id="PLW77965.1"/>
    </source>
</evidence>
<evidence type="ECO:0000259" key="3">
    <source>
        <dbReference type="Pfam" id="PF00501"/>
    </source>
</evidence>
<reference evidence="4 5" key="1">
    <citation type="submission" date="2018-01" db="EMBL/GenBank/DDBJ databases">
        <title>The draft genome sequence of Cohaesibacter sp. H1304.</title>
        <authorList>
            <person name="Wang N.-N."/>
            <person name="Du Z.-J."/>
        </authorList>
    </citation>
    <scope>NUCLEOTIDE SEQUENCE [LARGE SCALE GENOMIC DNA]</scope>
    <source>
        <strain evidence="4 5">H1304</strain>
    </source>
</reference>
<dbReference type="InterPro" id="IPR042099">
    <property type="entry name" value="ANL_N_sf"/>
</dbReference>
<comment type="similarity">
    <text evidence="1">Belongs to the ATP-dependent AMP-binding enzyme family.</text>
</comment>
<dbReference type="OrthoDB" id="9803968at2"/>
<dbReference type="PANTHER" id="PTHR43201:SF5">
    <property type="entry name" value="MEDIUM-CHAIN ACYL-COA LIGASE ACSF2, MITOCHONDRIAL"/>
    <property type="match status" value="1"/>
</dbReference>
<dbReference type="InterPro" id="IPR000873">
    <property type="entry name" value="AMP-dep_synth/lig_dom"/>
</dbReference>
<feature type="domain" description="AMP-dependent synthetase/ligase" evidence="3">
    <location>
        <begin position="42"/>
        <end position="421"/>
    </location>
</feature>
<dbReference type="GO" id="GO:0006631">
    <property type="term" value="P:fatty acid metabolic process"/>
    <property type="evidence" value="ECO:0007669"/>
    <property type="project" value="TreeGrafter"/>
</dbReference>
<evidence type="ECO:0000313" key="5">
    <source>
        <dbReference type="Proteomes" id="UP000234881"/>
    </source>
</evidence>
<dbReference type="RefSeq" id="WP_101533055.1">
    <property type="nucleotide sequence ID" value="NZ_PKUQ01000012.1"/>
</dbReference>
<dbReference type="PROSITE" id="PS00455">
    <property type="entry name" value="AMP_BINDING"/>
    <property type="match status" value="1"/>
</dbReference>
<dbReference type="AlphaFoldDB" id="A0A2N5XU41"/>
<name>A0A2N5XU41_9HYPH</name>